<gene>
    <name evidence="4" type="ORF">SAMN04488026_101942</name>
</gene>
<proteinExistence type="predicted"/>
<comment type="subcellular location">
    <subcellularLocation>
        <location evidence="1">Cell inner membrane</location>
        <topology evidence="1">Multi-pass membrane protein</topology>
    </subcellularLocation>
</comment>
<evidence type="ECO:0000256" key="2">
    <source>
        <dbReference type="SAM" id="Phobius"/>
    </source>
</evidence>
<evidence type="ECO:0000259" key="3">
    <source>
        <dbReference type="Pfam" id="PF06808"/>
    </source>
</evidence>
<dbReference type="RefSeq" id="WP_093155346.1">
    <property type="nucleotide sequence ID" value="NZ_FNEK01000019.1"/>
</dbReference>
<keyword evidence="5" id="KW-1185">Reference proteome</keyword>
<feature type="domain" description="TRAP C4-dicarboxylate transport system permease DctM subunit" evidence="3">
    <location>
        <begin position="7"/>
        <end position="96"/>
    </location>
</feature>
<keyword evidence="2" id="KW-1133">Transmembrane helix</keyword>
<evidence type="ECO:0000313" key="4">
    <source>
        <dbReference type="EMBL" id="SDJ54252.1"/>
    </source>
</evidence>
<dbReference type="EMBL" id="FNEK01000019">
    <property type="protein sequence ID" value="SDJ54252.1"/>
    <property type="molecule type" value="Genomic_DNA"/>
</dbReference>
<evidence type="ECO:0000313" key="5">
    <source>
        <dbReference type="Proteomes" id="UP000199382"/>
    </source>
</evidence>
<dbReference type="Proteomes" id="UP000199382">
    <property type="component" value="Unassembled WGS sequence"/>
</dbReference>
<dbReference type="AlphaFoldDB" id="A0A1G8UKB0"/>
<comment type="function">
    <text evidence="1">Part of the tripartite ATP-independent periplasmic (TRAP) transport system.</text>
</comment>
<keyword evidence="1" id="KW-0813">Transport</keyword>
<name>A0A1G8UKB0_9RHOB</name>
<keyword evidence="2" id="KW-0812">Transmembrane</keyword>
<organism evidence="4 5">
    <name type="scientific">Aliiruegeria lutimaris</name>
    <dbReference type="NCBI Taxonomy" id="571298"/>
    <lineage>
        <taxon>Bacteria</taxon>
        <taxon>Pseudomonadati</taxon>
        <taxon>Pseudomonadota</taxon>
        <taxon>Alphaproteobacteria</taxon>
        <taxon>Rhodobacterales</taxon>
        <taxon>Roseobacteraceae</taxon>
        <taxon>Aliiruegeria</taxon>
    </lineage>
</organism>
<dbReference type="InterPro" id="IPR010656">
    <property type="entry name" value="DctM"/>
</dbReference>
<accession>A0A1G8UKB0</accession>
<dbReference type="Pfam" id="PF06808">
    <property type="entry name" value="DctM"/>
    <property type="match status" value="1"/>
</dbReference>
<dbReference type="GO" id="GO:0022857">
    <property type="term" value="F:transmembrane transporter activity"/>
    <property type="evidence" value="ECO:0007669"/>
    <property type="project" value="UniProtKB-UniRule"/>
</dbReference>
<protein>
    <submittedName>
        <fullName evidence="4">Tripartite ATP-independent transporter, DctM component</fullName>
    </submittedName>
</protein>
<dbReference type="GO" id="GO:0005886">
    <property type="term" value="C:plasma membrane"/>
    <property type="evidence" value="ECO:0007669"/>
    <property type="project" value="UniProtKB-SubCell"/>
</dbReference>
<keyword evidence="1" id="KW-1003">Cell membrane</keyword>
<keyword evidence="2" id="KW-0472">Membrane</keyword>
<feature type="transmembrane region" description="Helical" evidence="2">
    <location>
        <begin position="59"/>
        <end position="81"/>
    </location>
</feature>
<reference evidence="4 5" key="1">
    <citation type="submission" date="2016-10" db="EMBL/GenBank/DDBJ databases">
        <authorList>
            <person name="de Groot N.N."/>
        </authorList>
    </citation>
    <scope>NUCLEOTIDE SEQUENCE [LARGE SCALE GENOMIC DNA]</scope>
    <source>
        <strain evidence="4 5">DSM 25294</strain>
    </source>
</reference>
<dbReference type="STRING" id="571298.SAMN04488026_101942"/>
<sequence length="97" mass="10130">MTNCSVAGEASIIEMFQAAIIPGQIAVAFFIGLIALLVRRNPVLAPNTSDLSLEQKREAYSRLLPVILIFGSIILGLGMGFSTPTTAAGVGATIILI</sequence>
<evidence type="ECO:0000256" key="1">
    <source>
        <dbReference type="RuleBase" id="RU369079"/>
    </source>
</evidence>
<feature type="transmembrane region" description="Helical" evidence="2">
    <location>
        <begin position="15"/>
        <end position="38"/>
    </location>
</feature>
<keyword evidence="1" id="KW-0997">Cell inner membrane</keyword>